<sequence>MTHFVEKGAVMPRSWDAQDCGPTRKKPGEPRDWEKKIFTTAITTYVFKLGRLTIHPATMLGASGLLPERPGGWTSDDTKGSFTPAESASVGAGRPGDAKLSEWTGERTESERRRGLEYARHFAAMDDLHGWFDGGEDGALGRFFLG</sequence>
<dbReference type="Proteomes" id="UP001497700">
    <property type="component" value="Unassembled WGS sequence"/>
</dbReference>
<gene>
    <name evidence="1" type="ORF">F4820DRAFT_464579</name>
</gene>
<accession>A0ACB9YQT5</accession>
<reference evidence="1 2" key="1">
    <citation type="journal article" date="2022" name="New Phytol.">
        <title>Ecological generalism drives hyperdiversity of secondary metabolite gene clusters in xylarialean endophytes.</title>
        <authorList>
            <person name="Franco M.E.E."/>
            <person name="Wisecaver J.H."/>
            <person name="Arnold A.E."/>
            <person name="Ju Y.M."/>
            <person name="Slot J.C."/>
            <person name="Ahrendt S."/>
            <person name="Moore L.P."/>
            <person name="Eastman K.E."/>
            <person name="Scott K."/>
            <person name="Konkel Z."/>
            <person name="Mondo S.J."/>
            <person name="Kuo A."/>
            <person name="Hayes R.D."/>
            <person name="Haridas S."/>
            <person name="Andreopoulos B."/>
            <person name="Riley R."/>
            <person name="LaButti K."/>
            <person name="Pangilinan J."/>
            <person name="Lipzen A."/>
            <person name="Amirebrahimi M."/>
            <person name="Yan J."/>
            <person name="Adam C."/>
            <person name="Keymanesh K."/>
            <person name="Ng V."/>
            <person name="Louie K."/>
            <person name="Northen T."/>
            <person name="Drula E."/>
            <person name="Henrissat B."/>
            <person name="Hsieh H.M."/>
            <person name="Youens-Clark K."/>
            <person name="Lutzoni F."/>
            <person name="Miadlikowska J."/>
            <person name="Eastwood D.C."/>
            <person name="Hamelin R.C."/>
            <person name="Grigoriev I.V."/>
            <person name="U'Ren J.M."/>
        </authorList>
    </citation>
    <scope>NUCLEOTIDE SEQUENCE [LARGE SCALE GENOMIC DNA]</scope>
    <source>
        <strain evidence="1 2">CBS 119005</strain>
    </source>
</reference>
<comment type="caution">
    <text evidence="1">The sequence shown here is derived from an EMBL/GenBank/DDBJ whole genome shotgun (WGS) entry which is preliminary data.</text>
</comment>
<protein>
    <submittedName>
        <fullName evidence="1">Uncharacterized protein</fullName>
    </submittedName>
</protein>
<dbReference type="EMBL" id="MU393549">
    <property type="protein sequence ID" value="KAI4861556.1"/>
    <property type="molecule type" value="Genomic_DNA"/>
</dbReference>
<name>A0ACB9YQT5_9PEZI</name>
<proteinExistence type="predicted"/>
<keyword evidence="2" id="KW-1185">Reference proteome</keyword>
<evidence type="ECO:0000313" key="1">
    <source>
        <dbReference type="EMBL" id="KAI4861556.1"/>
    </source>
</evidence>
<evidence type="ECO:0000313" key="2">
    <source>
        <dbReference type="Proteomes" id="UP001497700"/>
    </source>
</evidence>
<organism evidence="1 2">
    <name type="scientific">Hypoxylon rubiginosum</name>
    <dbReference type="NCBI Taxonomy" id="110542"/>
    <lineage>
        <taxon>Eukaryota</taxon>
        <taxon>Fungi</taxon>
        <taxon>Dikarya</taxon>
        <taxon>Ascomycota</taxon>
        <taxon>Pezizomycotina</taxon>
        <taxon>Sordariomycetes</taxon>
        <taxon>Xylariomycetidae</taxon>
        <taxon>Xylariales</taxon>
        <taxon>Hypoxylaceae</taxon>
        <taxon>Hypoxylon</taxon>
    </lineage>
</organism>